<dbReference type="Proteomes" id="UP000821837">
    <property type="component" value="Chromosome 11"/>
</dbReference>
<feature type="compositionally biased region" description="Pro residues" evidence="1">
    <location>
        <begin position="39"/>
        <end position="52"/>
    </location>
</feature>
<organism evidence="2 3">
    <name type="scientific">Rhipicephalus sanguineus</name>
    <name type="common">Brown dog tick</name>
    <name type="synonym">Ixodes sanguineus</name>
    <dbReference type="NCBI Taxonomy" id="34632"/>
    <lineage>
        <taxon>Eukaryota</taxon>
        <taxon>Metazoa</taxon>
        <taxon>Ecdysozoa</taxon>
        <taxon>Arthropoda</taxon>
        <taxon>Chelicerata</taxon>
        <taxon>Arachnida</taxon>
        <taxon>Acari</taxon>
        <taxon>Parasitiformes</taxon>
        <taxon>Ixodida</taxon>
        <taxon>Ixodoidea</taxon>
        <taxon>Ixodidae</taxon>
        <taxon>Rhipicephalinae</taxon>
        <taxon>Rhipicephalus</taxon>
        <taxon>Rhipicephalus</taxon>
    </lineage>
</organism>
<accession>A0A9D4QA57</accession>
<feature type="region of interest" description="Disordered" evidence="1">
    <location>
        <begin position="14"/>
        <end position="52"/>
    </location>
</feature>
<dbReference type="EMBL" id="JABSTV010001247">
    <property type="protein sequence ID" value="KAH7971873.1"/>
    <property type="molecule type" value="Genomic_DNA"/>
</dbReference>
<evidence type="ECO:0000256" key="1">
    <source>
        <dbReference type="SAM" id="MobiDB-lite"/>
    </source>
</evidence>
<evidence type="ECO:0000313" key="2">
    <source>
        <dbReference type="EMBL" id="KAH7971873.1"/>
    </source>
</evidence>
<evidence type="ECO:0000313" key="3">
    <source>
        <dbReference type="Proteomes" id="UP000821837"/>
    </source>
</evidence>
<keyword evidence="3" id="KW-1185">Reference proteome</keyword>
<gene>
    <name evidence="2" type="ORF">HPB52_003496</name>
</gene>
<reference evidence="2" key="1">
    <citation type="journal article" date="2020" name="Cell">
        <title>Large-Scale Comparative Analyses of Tick Genomes Elucidate Their Genetic Diversity and Vector Capacities.</title>
        <authorList>
            <consortium name="Tick Genome and Microbiome Consortium (TIGMIC)"/>
            <person name="Jia N."/>
            <person name="Wang J."/>
            <person name="Shi W."/>
            <person name="Du L."/>
            <person name="Sun Y."/>
            <person name="Zhan W."/>
            <person name="Jiang J.F."/>
            <person name="Wang Q."/>
            <person name="Zhang B."/>
            <person name="Ji P."/>
            <person name="Bell-Sakyi L."/>
            <person name="Cui X.M."/>
            <person name="Yuan T.T."/>
            <person name="Jiang B.G."/>
            <person name="Yang W.F."/>
            <person name="Lam T.T."/>
            <person name="Chang Q.C."/>
            <person name="Ding S.J."/>
            <person name="Wang X.J."/>
            <person name="Zhu J.G."/>
            <person name="Ruan X.D."/>
            <person name="Zhao L."/>
            <person name="Wei J.T."/>
            <person name="Ye R.Z."/>
            <person name="Que T.C."/>
            <person name="Du C.H."/>
            <person name="Zhou Y.H."/>
            <person name="Cheng J.X."/>
            <person name="Dai P.F."/>
            <person name="Guo W.B."/>
            <person name="Han X.H."/>
            <person name="Huang E.J."/>
            <person name="Li L.F."/>
            <person name="Wei W."/>
            <person name="Gao Y.C."/>
            <person name="Liu J.Z."/>
            <person name="Shao H.Z."/>
            <person name="Wang X."/>
            <person name="Wang C.C."/>
            <person name="Yang T.C."/>
            <person name="Huo Q.B."/>
            <person name="Li W."/>
            <person name="Chen H.Y."/>
            <person name="Chen S.E."/>
            <person name="Zhou L.G."/>
            <person name="Ni X.B."/>
            <person name="Tian J.H."/>
            <person name="Sheng Y."/>
            <person name="Liu T."/>
            <person name="Pan Y.S."/>
            <person name="Xia L.Y."/>
            <person name="Li J."/>
            <person name="Zhao F."/>
            <person name="Cao W.C."/>
        </authorList>
    </citation>
    <scope>NUCLEOTIDE SEQUENCE</scope>
    <source>
        <strain evidence="2">Rsan-2018</strain>
    </source>
</reference>
<protein>
    <submittedName>
        <fullName evidence="2">Uncharacterized protein</fullName>
    </submittedName>
</protein>
<reference evidence="2" key="2">
    <citation type="submission" date="2021-09" db="EMBL/GenBank/DDBJ databases">
        <authorList>
            <person name="Jia N."/>
            <person name="Wang J."/>
            <person name="Shi W."/>
            <person name="Du L."/>
            <person name="Sun Y."/>
            <person name="Zhan W."/>
            <person name="Jiang J."/>
            <person name="Wang Q."/>
            <person name="Zhang B."/>
            <person name="Ji P."/>
            <person name="Sakyi L.B."/>
            <person name="Cui X."/>
            <person name="Yuan T."/>
            <person name="Jiang B."/>
            <person name="Yang W."/>
            <person name="Lam T.T.-Y."/>
            <person name="Chang Q."/>
            <person name="Ding S."/>
            <person name="Wang X."/>
            <person name="Zhu J."/>
            <person name="Ruan X."/>
            <person name="Zhao L."/>
            <person name="Wei J."/>
            <person name="Que T."/>
            <person name="Du C."/>
            <person name="Cheng J."/>
            <person name="Dai P."/>
            <person name="Han X."/>
            <person name="Huang E."/>
            <person name="Gao Y."/>
            <person name="Liu J."/>
            <person name="Shao H."/>
            <person name="Ye R."/>
            <person name="Li L."/>
            <person name="Wei W."/>
            <person name="Wang X."/>
            <person name="Wang C."/>
            <person name="Huo Q."/>
            <person name="Li W."/>
            <person name="Guo W."/>
            <person name="Chen H."/>
            <person name="Chen S."/>
            <person name="Zhou L."/>
            <person name="Zhou L."/>
            <person name="Ni X."/>
            <person name="Tian J."/>
            <person name="Zhou Y."/>
            <person name="Sheng Y."/>
            <person name="Liu T."/>
            <person name="Pan Y."/>
            <person name="Xia L."/>
            <person name="Li J."/>
            <person name="Zhao F."/>
            <person name="Cao W."/>
        </authorList>
    </citation>
    <scope>NUCLEOTIDE SEQUENCE</scope>
    <source>
        <strain evidence="2">Rsan-2018</strain>
        <tissue evidence="2">Larvae</tissue>
    </source>
</reference>
<name>A0A9D4QA57_RHISA</name>
<sequence>MEYVVEGQEVVSRRTHRTVTGSNQAFEPRRSNSVRHYAPPLPPKLRPPPCQPPATTIVRNQADQCFSDTGLARRFPRLPADTIHVVGRPSTSSTLMSFSLGTYTPPYCKQRTCNISRRHPVTRCGSTR</sequence>
<proteinExistence type="predicted"/>
<comment type="caution">
    <text evidence="2">The sequence shown here is derived from an EMBL/GenBank/DDBJ whole genome shotgun (WGS) entry which is preliminary data.</text>
</comment>
<dbReference type="AlphaFoldDB" id="A0A9D4QA57"/>